<reference evidence="1 2" key="1">
    <citation type="submission" date="2023-07" db="EMBL/GenBank/DDBJ databases">
        <title>Sequencing the genomes of 1000 actinobacteria strains.</title>
        <authorList>
            <person name="Klenk H.-P."/>
        </authorList>
    </citation>
    <scope>NUCLEOTIDE SEQUENCE [LARGE SCALE GENOMIC DNA]</scope>
    <source>
        <strain evidence="1 2">DSM 41600</strain>
    </source>
</reference>
<dbReference type="Gene3D" id="3.40.190.10">
    <property type="entry name" value="Periplasmic binding protein-like II"/>
    <property type="match status" value="1"/>
</dbReference>
<gene>
    <name evidence="1" type="ORF">JOF35_007502</name>
</gene>
<protein>
    <submittedName>
        <fullName evidence="1">ABC-type transport system substrate-binding protein</fullName>
    </submittedName>
</protein>
<evidence type="ECO:0000313" key="1">
    <source>
        <dbReference type="EMBL" id="MDP9615164.1"/>
    </source>
</evidence>
<evidence type="ECO:0000313" key="2">
    <source>
        <dbReference type="Proteomes" id="UP001234880"/>
    </source>
</evidence>
<dbReference type="SUPFAM" id="SSF53850">
    <property type="entry name" value="Periplasmic binding protein-like II"/>
    <property type="match status" value="1"/>
</dbReference>
<keyword evidence="2" id="KW-1185">Reference proteome</keyword>
<dbReference type="EMBL" id="JAURUE010000002">
    <property type="protein sequence ID" value="MDP9615164.1"/>
    <property type="molecule type" value="Genomic_DNA"/>
</dbReference>
<comment type="caution">
    <text evidence="1">The sequence shown here is derived from an EMBL/GenBank/DDBJ whole genome shotgun (WGS) entry which is preliminary data.</text>
</comment>
<sequence length="146" mass="16307">MLEMLRAVGVRATLQQFEPGGDILQWRQGRRGDWDVLGNGFSVPTGHASTSLQGMYGGTPEKEKTRDTYQGYVFPEIAARLADAASETDEKARNEKLAAVQKRIWDTRPCLWAFVPDVVVARRTRVRDVGLLQLNSYDLAAVRLEG</sequence>
<dbReference type="Proteomes" id="UP001234880">
    <property type="component" value="Unassembled WGS sequence"/>
</dbReference>
<dbReference type="Gene3D" id="3.10.105.10">
    <property type="entry name" value="Dipeptide-binding Protein, Domain 3"/>
    <property type="match status" value="1"/>
</dbReference>
<dbReference type="RefSeq" id="WP_307111964.1">
    <property type="nucleotide sequence ID" value="NZ_JAURUE010000002.1"/>
</dbReference>
<name>A0ABT9L379_9ACTN</name>
<organism evidence="1 2">
    <name type="scientific">Streptomyces demainii</name>
    <dbReference type="NCBI Taxonomy" id="588122"/>
    <lineage>
        <taxon>Bacteria</taxon>
        <taxon>Bacillati</taxon>
        <taxon>Actinomycetota</taxon>
        <taxon>Actinomycetes</taxon>
        <taxon>Kitasatosporales</taxon>
        <taxon>Streptomycetaceae</taxon>
        <taxon>Streptomyces</taxon>
    </lineage>
</organism>
<proteinExistence type="predicted"/>
<accession>A0ABT9L379</accession>